<dbReference type="SMART" id="SM00834">
    <property type="entry name" value="CxxC_CXXC_SSSS"/>
    <property type="match status" value="1"/>
</dbReference>
<gene>
    <name evidence="3" type="ORF">METZ01_LOCUS234945</name>
</gene>
<evidence type="ECO:0000256" key="1">
    <source>
        <dbReference type="SAM" id="MobiDB-lite"/>
    </source>
</evidence>
<protein>
    <recommendedName>
        <fullName evidence="2">Putative regulatory protein FmdB zinc ribbon domain-containing protein</fullName>
    </recommendedName>
</protein>
<dbReference type="PANTHER" id="PTHR34404:SF2">
    <property type="entry name" value="CONSERVED SERINE RICH PROTEIN"/>
    <property type="match status" value="1"/>
</dbReference>
<organism evidence="3">
    <name type="scientific">marine metagenome</name>
    <dbReference type="NCBI Taxonomy" id="408172"/>
    <lineage>
        <taxon>unclassified sequences</taxon>
        <taxon>metagenomes</taxon>
        <taxon>ecological metagenomes</taxon>
    </lineage>
</organism>
<accession>A0A382H6P9</accession>
<dbReference type="InterPro" id="IPR013429">
    <property type="entry name" value="Regulatory_FmdB_Zinc_ribbon"/>
</dbReference>
<feature type="domain" description="Putative regulatory protein FmdB zinc ribbon" evidence="2">
    <location>
        <begin position="1"/>
        <end position="44"/>
    </location>
</feature>
<sequence length="95" mass="10898">MPTYEYICDECGDRFENFQTMSSRPLTKRPDCEEKNCNVTRVISGGSGLIFKGSGFYLTDYKDRPKADKKEMETKKKDDKPAKKEKTAITAKTEK</sequence>
<evidence type="ECO:0000313" key="3">
    <source>
        <dbReference type="EMBL" id="SVB82091.1"/>
    </source>
</evidence>
<dbReference type="Pfam" id="PF09723">
    <property type="entry name" value="Zn_ribbon_8"/>
    <property type="match status" value="1"/>
</dbReference>
<name>A0A382H6P9_9ZZZZ</name>
<dbReference type="AlphaFoldDB" id="A0A382H6P9"/>
<feature type="region of interest" description="Disordered" evidence="1">
    <location>
        <begin position="65"/>
        <end position="95"/>
    </location>
</feature>
<dbReference type="NCBIfam" id="TIGR02605">
    <property type="entry name" value="CxxC_CxxC_SSSS"/>
    <property type="match status" value="1"/>
</dbReference>
<dbReference type="EMBL" id="UINC01059084">
    <property type="protein sequence ID" value="SVB82091.1"/>
    <property type="molecule type" value="Genomic_DNA"/>
</dbReference>
<reference evidence="3" key="1">
    <citation type="submission" date="2018-05" db="EMBL/GenBank/DDBJ databases">
        <authorList>
            <person name="Lanie J.A."/>
            <person name="Ng W.-L."/>
            <person name="Kazmierczak K.M."/>
            <person name="Andrzejewski T.M."/>
            <person name="Davidsen T.M."/>
            <person name="Wayne K.J."/>
            <person name="Tettelin H."/>
            <person name="Glass J.I."/>
            <person name="Rusch D."/>
            <person name="Podicherti R."/>
            <person name="Tsui H.-C.T."/>
            <person name="Winkler M.E."/>
        </authorList>
    </citation>
    <scope>NUCLEOTIDE SEQUENCE</scope>
</reference>
<dbReference type="PANTHER" id="PTHR34404">
    <property type="entry name" value="REGULATORY PROTEIN, FMDB FAMILY"/>
    <property type="match status" value="1"/>
</dbReference>
<proteinExistence type="predicted"/>
<evidence type="ECO:0000259" key="2">
    <source>
        <dbReference type="SMART" id="SM00834"/>
    </source>
</evidence>